<dbReference type="Proteomes" id="UP000694865">
    <property type="component" value="Unplaced"/>
</dbReference>
<dbReference type="CDD" id="cd01644">
    <property type="entry name" value="RT_pepA17"/>
    <property type="match status" value="1"/>
</dbReference>
<keyword evidence="1" id="KW-1185">Reference proteome</keyword>
<evidence type="ECO:0000313" key="2">
    <source>
        <dbReference type="RefSeq" id="XP_006813879.1"/>
    </source>
</evidence>
<dbReference type="GeneID" id="102805263"/>
<dbReference type="Gene3D" id="3.30.70.270">
    <property type="match status" value="1"/>
</dbReference>
<proteinExistence type="predicted"/>
<organism evidence="1 2">
    <name type="scientific">Saccoglossus kowalevskii</name>
    <name type="common">Acorn worm</name>
    <dbReference type="NCBI Taxonomy" id="10224"/>
    <lineage>
        <taxon>Eukaryota</taxon>
        <taxon>Metazoa</taxon>
        <taxon>Hemichordata</taxon>
        <taxon>Enteropneusta</taxon>
        <taxon>Harrimaniidae</taxon>
        <taxon>Saccoglossus</taxon>
    </lineage>
</organism>
<dbReference type="Pfam" id="PF05380">
    <property type="entry name" value="Peptidase_A17"/>
    <property type="match status" value="1"/>
</dbReference>
<dbReference type="InterPro" id="IPR043502">
    <property type="entry name" value="DNA/RNA_pol_sf"/>
</dbReference>
<reference evidence="2" key="1">
    <citation type="submission" date="2025-08" db="UniProtKB">
        <authorList>
            <consortium name="RefSeq"/>
        </authorList>
    </citation>
    <scope>IDENTIFICATION</scope>
    <source>
        <tissue evidence="2">Testes</tissue>
    </source>
</reference>
<name>A0ABM0M1I8_SACKO</name>
<dbReference type="Gene3D" id="3.10.10.10">
    <property type="entry name" value="HIV Type 1 Reverse Transcriptase, subunit A, domain 1"/>
    <property type="match status" value="1"/>
</dbReference>
<dbReference type="InterPro" id="IPR043128">
    <property type="entry name" value="Rev_trsase/Diguanyl_cyclase"/>
</dbReference>
<protein>
    <submittedName>
        <fullName evidence="2">Uncharacterized protein LOC102805263</fullName>
    </submittedName>
</protein>
<gene>
    <name evidence="2" type="primary">LOC102805263</name>
</gene>
<dbReference type="RefSeq" id="XP_006813879.1">
    <property type="nucleotide sequence ID" value="XM_006813816.1"/>
</dbReference>
<sequence length="847" mass="96496">MIVPVWISSKEDPSEEMLVYALLDTQSDTTFVLNHAAEQLKTKSDPVSLRLTTMTSSDRVIPCRKYPNLSVRGFDSDVMVTLPTAYSLEYIPVNKSHIPTPEITEKWPHLHQIAHRIHPIQKCEVGLLIGYDCPQAIAPRNCITGVGNQPFAIETDLGWSIVGQMTQAEESENIFGVSHRILTKVIPDNLVLSINGTGDVHNSYEKQYTPSEICYAFKTSTKEQIVSPLDVVKLLESDFNETRTDEVFMSQEDFRFMKIIENGIHKGDDGLYTMPLPFKHDKPKLPDNKIMAENRLQYLRRRFKSDPKYLNDYKVFMQSIISAGDAELVEKQEEEVGHVWYIPHHGVYHPKKPGKIRVVFDCSARYKGTSLNDHLLQGPDQINSLVGVLCRFRKEKIAIMCDIERMFHRFRVAEQDRDFLRFLWWKNDDIDSDPVVYKMRVHLFGAVSSPGCANYGLKRIAKDNQQYGSDVVYFVNRNFYVDDGLQSVESVSKAVKLIQDVRDLCAEGNLRLHKFVSNSRDTMESIPISEQAQGIKDLDLSSSDLPVERALGVEWCGESDSFQFRPAIRNHSPILSTVASIFDPLGFLAPLVLCGKCILQEMCKKGMEWDEPLPDNLSTKWESWLSEIPKLADLKIRRCYKPEGFEDLKKVELHHFSDASLTGYGQCSYLRLVDVHSNIHCSLVLGKARVTPLKPVTVPRLELQAAVTSIKVSNFLNKELDYENIDNFYWTDSKVVLGYIGNDARRFHIYVANRIQRIKDAPVAEQWHYIPSAENPADHASRGLDVAGLQKSNWVTGPAFLWNEELPSFGNMNIDLQEYDPELKTEKVLATTVVTSPMLHHLECFSD</sequence>
<dbReference type="SUPFAM" id="SSF56672">
    <property type="entry name" value="DNA/RNA polymerases"/>
    <property type="match status" value="1"/>
</dbReference>
<dbReference type="PANTHER" id="PTHR47331:SF5">
    <property type="entry name" value="RIBONUCLEASE H"/>
    <property type="match status" value="1"/>
</dbReference>
<evidence type="ECO:0000313" key="1">
    <source>
        <dbReference type="Proteomes" id="UP000694865"/>
    </source>
</evidence>
<dbReference type="InterPro" id="IPR008042">
    <property type="entry name" value="Retrotrans_Pao"/>
</dbReference>
<accession>A0ABM0M1I8</accession>
<dbReference type="PANTHER" id="PTHR47331">
    <property type="entry name" value="PHD-TYPE DOMAIN-CONTAINING PROTEIN"/>
    <property type="match status" value="1"/>
</dbReference>